<reference evidence="2 3" key="1">
    <citation type="submission" date="2018-06" db="EMBL/GenBank/DDBJ databases">
        <title>Genomic Encyclopedia of Type Strains, Phase IV (KMG-IV): sequencing the most valuable type-strain genomes for metagenomic binning, comparative biology and taxonomic classification.</title>
        <authorList>
            <person name="Goeker M."/>
        </authorList>
    </citation>
    <scope>NUCLEOTIDE SEQUENCE [LARGE SCALE GENOMIC DNA]</scope>
    <source>
        <strain evidence="2 3">DSM 18048</strain>
    </source>
</reference>
<evidence type="ECO:0000313" key="2">
    <source>
        <dbReference type="EMBL" id="PYE51127.1"/>
    </source>
</evidence>
<protein>
    <submittedName>
        <fullName evidence="2">Uncharacterized protein DUF1453</fullName>
    </submittedName>
</protein>
<dbReference type="AlphaFoldDB" id="A0A318S3V5"/>
<dbReference type="PANTHER" id="PTHR39164">
    <property type="entry name" value="PROTEIN CCDC"/>
    <property type="match status" value="1"/>
</dbReference>
<feature type="transmembrane region" description="Helical" evidence="1">
    <location>
        <begin position="65"/>
        <end position="84"/>
    </location>
</feature>
<feature type="transmembrane region" description="Helical" evidence="1">
    <location>
        <begin position="6"/>
        <end position="23"/>
    </location>
</feature>
<dbReference type="InterPro" id="IPR031306">
    <property type="entry name" value="CcdC"/>
</dbReference>
<name>A0A318S3V5_9DEIO</name>
<evidence type="ECO:0000313" key="3">
    <source>
        <dbReference type="Proteomes" id="UP000248326"/>
    </source>
</evidence>
<feature type="transmembrane region" description="Helical" evidence="1">
    <location>
        <begin position="128"/>
        <end position="148"/>
    </location>
</feature>
<dbReference type="RefSeq" id="WP_146237341.1">
    <property type="nucleotide sequence ID" value="NZ_QJSX01000015.1"/>
</dbReference>
<organism evidence="2 3">
    <name type="scientific">Deinococcus yavapaiensis KR-236</name>
    <dbReference type="NCBI Taxonomy" id="694435"/>
    <lineage>
        <taxon>Bacteria</taxon>
        <taxon>Thermotogati</taxon>
        <taxon>Deinococcota</taxon>
        <taxon>Deinococci</taxon>
        <taxon>Deinococcales</taxon>
        <taxon>Deinococcaceae</taxon>
        <taxon>Deinococcus</taxon>
    </lineage>
</organism>
<dbReference type="Proteomes" id="UP000248326">
    <property type="component" value="Unassembled WGS sequence"/>
</dbReference>
<keyword evidence="1" id="KW-0472">Membrane</keyword>
<comment type="caution">
    <text evidence="2">The sequence shown here is derived from an EMBL/GenBank/DDBJ whole genome shotgun (WGS) entry which is preliminary data.</text>
</comment>
<dbReference type="OrthoDB" id="2941182at2"/>
<keyword evidence="1" id="KW-0812">Transmembrane</keyword>
<sequence>MHVPAWIGYVPLLMVLFAMWRRSRNIHKPLRGNGTTLLIPAFGIMTGIPFVMLHPDGHIGIDAPLWQPMVAVLVGLVFAVPLVYHTNYERRADGQIYQRSAQMLLLTFGVLVGLRVVMRLLLSDMDVLTETALFFLMVVTYIVTWRIASFLKYRRVLNETGGSSALA</sequence>
<dbReference type="InterPro" id="IPR058247">
    <property type="entry name" value="DUF1453"/>
</dbReference>
<accession>A0A318S3V5</accession>
<dbReference type="PANTHER" id="PTHR39164:SF1">
    <property type="entry name" value="PROTEIN CCDC"/>
    <property type="match status" value="1"/>
</dbReference>
<keyword evidence="1" id="KW-1133">Transmembrane helix</keyword>
<dbReference type="Pfam" id="PF07301">
    <property type="entry name" value="DUF1453"/>
    <property type="match status" value="1"/>
</dbReference>
<evidence type="ECO:0000256" key="1">
    <source>
        <dbReference type="SAM" id="Phobius"/>
    </source>
</evidence>
<keyword evidence="3" id="KW-1185">Reference proteome</keyword>
<proteinExistence type="predicted"/>
<dbReference type="EMBL" id="QJSX01000015">
    <property type="protein sequence ID" value="PYE51127.1"/>
    <property type="molecule type" value="Genomic_DNA"/>
</dbReference>
<feature type="transmembrane region" description="Helical" evidence="1">
    <location>
        <begin position="35"/>
        <end position="53"/>
    </location>
</feature>
<gene>
    <name evidence="2" type="ORF">DES52_11559</name>
</gene>
<feature type="transmembrane region" description="Helical" evidence="1">
    <location>
        <begin position="104"/>
        <end position="122"/>
    </location>
</feature>